<dbReference type="GO" id="GO:0005782">
    <property type="term" value="C:peroxisomal matrix"/>
    <property type="evidence" value="ECO:0007669"/>
    <property type="project" value="UniProtKB-SubCell"/>
</dbReference>
<dbReference type="EMBL" id="KV454431">
    <property type="protein sequence ID" value="ODQ79729.1"/>
    <property type="molecule type" value="Genomic_DNA"/>
</dbReference>
<dbReference type="PANTHER" id="PTHR11066">
    <property type="entry name" value="ACYL-COA THIOESTERASE"/>
    <property type="match status" value="1"/>
</dbReference>
<dbReference type="SUPFAM" id="SSF54637">
    <property type="entry name" value="Thioesterase/thiol ester dehydrase-isomerase"/>
    <property type="match status" value="2"/>
</dbReference>
<feature type="domain" description="Acyl-CoA thioesterase-like C-terminal" evidence="4">
    <location>
        <begin position="198"/>
        <end position="313"/>
    </location>
</feature>
<organism evidence="5 6">
    <name type="scientific">Babjeviella inositovora NRRL Y-12698</name>
    <dbReference type="NCBI Taxonomy" id="984486"/>
    <lineage>
        <taxon>Eukaryota</taxon>
        <taxon>Fungi</taxon>
        <taxon>Dikarya</taxon>
        <taxon>Ascomycota</taxon>
        <taxon>Saccharomycotina</taxon>
        <taxon>Pichiomycetes</taxon>
        <taxon>Serinales incertae sedis</taxon>
        <taxon>Babjeviella</taxon>
    </lineage>
</organism>
<feature type="domain" description="Acyl-CoA thioesterase-like N-terminal HotDog" evidence="3">
    <location>
        <begin position="35"/>
        <end position="119"/>
    </location>
</feature>
<evidence type="ECO:0000313" key="5">
    <source>
        <dbReference type="EMBL" id="ODQ79729.1"/>
    </source>
</evidence>
<dbReference type="GO" id="GO:0047617">
    <property type="term" value="F:fatty acyl-CoA hydrolase activity"/>
    <property type="evidence" value="ECO:0007669"/>
    <property type="project" value="InterPro"/>
</dbReference>
<dbReference type="AlphaFoldDB" id="A0A1E3QPU6"/>
<name>A0A1E3QPU6_9ASCO</name>
<accession>A0A1E3QPU6</accession>
<evidence type="ECO:0000256" key="2">
    <source>
        <dbReference type="ARBA" id="ARBA00022801"/>
    </source>
</evidence>
<evidence type="ECO:0000259" key="3">
    <source>
        <dbReference type="Pfam" id="PF13622"/>
    </source>
</evidence>
<comment type="similarity">
    <text evidence="1">Belongs to the C/M/P thioester hydrolase family.</text>
</comment>
<dbReference type="Gene3D" id="2.40.160.210">
    <property type="entry name" value="Acyl-CoA thioesterase, double hotdog domain"/>
    <property type="match status" value="1"/>
</dbReference>
<dbReference type="OrthoDB" id="68328at2759"/>
<protein>
    <recommendedName>
        <fullName evidence="7">Acyl-CoA thioesterase II</fullName>
    </recommendedName>
</protein>
<dbReference type="GeneID" id="30144941"/>
<dbReference type="RefSeq" id="XP_018985057.1">
    <property type="nucleotide sequence ID" value="XM_019127088.1"/>
</dbReference>
<evidence type="ECO:0000259" key="4">
    <source>
        <dbReference type="Pfam" id="PF20789"/>
    </source>
</evidence>
<dbReference type="Pfam" id="PF13622">
    <property type="entry name" value="4HBT_3"/>
    <property type="match status" value="1"/>
</dbReference>
<gene>
    <name evidence="5" type="ORF">BABINDRAFT_134968</name>
</gene>
<dbReference type="InterPro" id="IPR029069">
    <property type="entry name" value="HotDog_dom_sf"/>
</dbReference>
<dbReference type="Pfam" id="PF20789">
    <property type="entry name" value="4HBT_3C"/>
    <property type="match status" value="1"/>
</dbReference>
<dbReference type="InterPro" id="IPR049450">
    <property type="entry name" value="ACOT8-like_C"/>
</dbReference>
<reference evidence="6" key="1">
    <citation type="submission" date="2016-05" db="EMBL/GenBank/DDBJ databases">
        <title>Comparative genomics of biotechnologically important yeasts.</title>
        <authorList>
            <consortium name="DOE Joint Genome Institute"/>
            <person name="Riley R."/>
            <person name="Haridas S."/>
            <person name="Wolfe K.H."/>
            <person name="Lopes M.R."/>
            <person name="Hittinger C.T."/>
            <person name="Goker M."/>
            <person name="Salamov A."/>
            <person name="Wisecaver J."/>
            <person name="Long T.M."/>
            <person name="Aerts A.L."/>
            <person name="Barry K."/>
            <person name="Choi C."/>
            <person name="Clum A."/>
            <person name="Coughlan A.Y."/>
            <person name="Deshpande S."/>
            <person name="Douglass A.P."/>
            <person name="Hanson S.J."/>
            <person name="Klenk H.-P."/>
            <person name="Labutti K."/>
            <person name="Lapidus A."/>
            <person name="Lindquist E."/>
            <person name="Lipzen A."/>
            <person name="Meier-Kolthoff J.P."/>
            <person name="Ohm R.A."/>
            <person name="Otillar R.P."/>
            <person name="Pangilinan J."/>
            <person name="Peng Y."/>
            <person name="Rokas A."/>
            <person name="Rosa C.A."/>
            <person name="Scheuner C."/>
            <person name="Sibirny A.A."/>
            <person name="Slot J.C."/>
            <person name="Stielow J.B."/>
            <person name="Sun H."/>
            <person name="Kurtzman C.P."/>
            <person name="Blackwell M."/>
            <person name="Grigoriev I.V."/>
            <person name="Jeffries T.W."/>
        </authorList>
    </citation>
    <scope>NUCLEOTIDE SEQUENCE [LARGE SCALE GENOMIC DNA]</scope>
    <source>
        <strain evidence="6">NRRL Y-12698</strain>
    </source>
</reference>
<keyword evidence="2" id="KW-0378">Hydrolase</keyword>
<evidence type="ECO:0000256" key="1">
    <source>
        <dbReference type="ARBA" id="ARBA00006538"/>
    </source>
</evidence>
<evidence type="ECO:0008006" key="7">
    <source>
        <dbReference type="Google" id="ProtNLM"/>
    </source>
</evidence>
<dbReference type="PANTHER" id="PTHR11066:SF34">
    <property type="entry name" value="ACYL-COENZYME A THIOESTERASE 8"/>
    <property type="match status" value="1"/>
</dbReference>
<dbReference type="GO" id="GO:0009062">
    <property type="term" value="P:fatty acid catabolic process"/>
    <property type="evidence" value="ECO:0007669"/>
    <property type="project" value="TreeGrafter"/>
</dbReference>
<dbReference type="CDD" id="cd03445">
    <property type="entry name" value="Thioesterase_II_repeat2"/>
    <property type="match status" value="1"/>
</dbReference>
<dbReference type="InterPro" id="IPR003703">
    <property type="entry name" value="Acyl_CoA_thio"/>
</dbReference>
<dbReference type="InterPro" id="IPR042171">
    <property type="entry name" value="Acyl-CoA_hotdog"/>
</dbReference>
<proteinExistence type="inferred from homology"/>
<evidence type="ECO:0000313" key="6">
    <source>
        <dbReference type="Proteomes" id="UP000094336"/>
    </source>
</evidence>
<dbReference type="Proteomes" id="UP000094336">
    <property type="component" value="Unassembled WGS sequence"/>
</dbReference>
<dbReference type="CDD" id="cd03444">
    <property type="entry name" value="Thioesterase_II_repeat1"/>
    <property type="match status" value="1"/>
</dbReference>
<dbReference type="InterPro" id="IPR049449">
    <property type="entry name" value="TesB_ACOT8-like_N"/>
</dbReference>
<dbReference type="GO" id="GO:0006637">
    <property type="term" value="P:acyl-CoA metabolic process"/>
    <property type="evidence" value="ECO:0007669"/>
    <property type="project" value="InterPro"/>
</dbReference>
<dbReference type="STRING" id="984486.A0A1E3QPU6"/>
<sequence>MSRISGLEKILSVVKRHNTERATVALRNEGEMWVPLGARGVFGGVFVGQAIAAAMESVPDADRGNFRPHSFHAYFVKAGKSGLPVDYKVTSIRDGRNYLAREVKAMQLGEVTFTASVSLSRMKDAAVKYNKVAYQKPFPAYCKPPEECLTITDAFMQSPELRRKIPDEKSVREIANSYLDSGPEWRFPQDAFNSTVPLARDGGDPSSRSFYFWIKSKENLVDKLNSFAALGYMSDSFFLMGFQRLLGHAPFTAEFTVSLDHALYIHSDKVDADDWLLYHITTSRYQDTRALMHGEIYTREGECVASVVQEGLVMPDIDYAETRDSKL</sequence>
<keyword evidence="6" id="KW-1185">Reference proteome</keyword>